<dbReference type="Pfam" id="PF01058">
    <property type="entry name" value="Oxidored_q6"/>
    <property type="match status" value="1"/>
</dbReference>
<dbReference type="InterPro" id="IPR051349">
    <property type="entry name" value="Hydrogenase_assoc-protein"/>
</dbReference>
<evidence type="ECO:0000313" key="6">
    <source>
        <dbReference type="Proteomes" id="UP000742786"/>
    </source>
</evidence>
<dbReference type="SUPFAM" id="SSF56770">
    <property type="entry name" value="HydA/Nqo6-like"/>
    <property type="match status" value="1"/>
</dbReference>
<name>A0A916N8R8_9PROT</name>
<evidence type="ECO:0000256" key="1">
    <source>
        <dbReference type="ARBA" id="ARBA00001927"/>
    </source>
</evidence>
<dbReference type="InterPro" id="IPR006137">
    <property type="entry name" value="NADH_UbQ_OxRdtase-like_20kDa"/>
</dbReference>
<dbReference type="PANTHER" id="PTHR42845:SF1">
    <property type="entry name" value="HYDROGENASE SMALL SUBUNIT"/>
    <property type="match status" value="1"/>
</dbReference>
<gene>
    <name evidence="5" type="primary">hoxY</name>
    <name evidence="5" type="ORF">GTOL_11470</name>
</gene>
<proteinExistence type="predicted"/>
<organism evidence="5 6">
    <name type="scientific">Georgfuchsia toluolica</name>
    <dbReference type="NCBI Taxonomy" id="424218"/>
    <lineage>
        <taxon>Bacteria</taxon>
        <taxon>Pseudomonadati</taxon>
        <taxon>Pseudomonadota</taxon>
        <taxon>Betaproteobacteria</taxon>
        <taxon>Nitrosomonadales</taxon>
        <taxon>Sterolibacteriaceae</taxon>
        <taxon>Georgfuchsia</taxon>
    </lineage>
</organism>
<sequence length="180" mass="19630">MTGKFRVATVSLAGCFGCHTSLLDIDERLLQLVELVQFDRSPLNDIKQLGDCDLGFIEGGVCNAENVHVLRDFRRHCRTLAAIGACAVNGGLPAQRNHLQLSGILEEVYVTGTGLAPGSRIPNDSELPLPLNKVHAIHEVVKVDYFLPGCPPSADAIWKFLTDLIAGRTPALRHPLLHYD</sequence>
<keyword evidence="3" id="KW-0411">Iron-sulfur</keyword>
<evidence type="ECO:0000256" key="2">
    <source>
        <dbReference type="ARBA" id="ARBA00023002"/>
    </source>
</evidence>
<accession>A0A916N8R8</accession>
<dbReference type="Gene3D" id="3.40.50.700">
    <property type="entry name" value="NADH:ubiquinone oxidoreductase-like, 20kDa subunit"/>
    <property type="match status" value="1"/>
</dbReference>
<comment type="cofactor">
    <cofactor evidence="1">
        <name>[3Fe-4S] cluster</name>
        <dbReference type="ChEBI" id="CHEBI:21137"/>
    </cofactor>
</comment>
<protein>
    <submittedName>
        <fullName evidence="5">NAD-reducing hydrogenase HoxS subunit delta</fullName>
        <ecNumber evidence="5">1.12.1.2</ecNumber>
    </submittedName>
</protein>
<dbReference type="RefSeq" id="WP_220635535.1">
    <property type="nucleotide sequence ID" value="NZ_CAJQUM010000001.1"/>
</dbReference>
<reference evidence="5" key="1">
    <citation type="submission" date="2021-04" db="EMBL/GenBank/DDBJ databases">
        <authorList>
            <person name="Hornung B."/>
        </authorList>
    </citation>
    <scope>NUCLEOTIDE SEQUENCE</scope>
    <source>
        <strain evidence="5">G5G6</strain>
    </source>
</reference>
<dbReference type="EC" id="1.12.1.2" evidence="5"/>
<dbReference type="GO" id="GO:0047985">
    <property type="term" value="F:hydrogen dehydrogenase activity"/>
    <property type="evidence" value="ECO:0007669"/>
    <property type="project" value="UniProtKB-EC"/>
</dbReference>
<feature type="domain" description="NADH:ubiquinone oxidoreductase-like 20kDa subunit" evidence="4">
    <location>
        <begin position="15"/>
        <end position="163"/>
    </location>
</feature>
<dbReference type="GO" id="GO:0051538">
    <property type="term" value="F:3 iron, 4 sulfur cluster binding"/>
    <property type="evidence" value="ECO:0007669"/>
    <property type="project" value="UniProtKB-KW"/>
</dbReference>
<keyword evidence="2 5" id="KW-0560">Oxidoreductase</keyword>
<dbReference type="InterPro" id="IPR037024">
    <property type="entry name" value="NiFe_Hase_small_N_sf"/>
</dbReference>
<keyword evidence="3" id="KW-0479">Metal-binding</keyword>
<keyword evidence="3" id="KW-0003">3Fe-4S</keyword>
<keyword evidence="3" id="KW-0408">Iron</keyword>
<dbReference type="PANTHER" id="PTHR42845">
    <property type="entry name" value="COENZYME F420-REDUCING HYDROGENASE, GAMMA SUBUNIT"/>
    <property type="match status" value="1"/>
</dbReference>
<dbReference type="Proteomes" id="UP000742786">
    <property type="component" value="Unassembled WGS sequence"/>
</dbReference>
<evidence type="ECO:0000259" key="4">
    <source>
        <dbReference type="Pfam" id="PF01058"/>
    </source>
</evidence>
<comment type="caution">
    <text evidence="5">The sequence shown here is derived from an EMBL/GenBank/DDBJ whole genome shotgun (WGS) entry which is preliminary data.</text>
</comment>
<keyword evidence="6" id="KW-1185">Reference proteome</keyword>
<evidence type="ECO:0000313" key="5">
    <source>
        <dbReference type="EMBL" id="CAG4883587.1"/>
    </source>
</evidence>
<evidence type="ECO:0000256" key="3">
    <source>
        <dbReference type="ARBA" id="ARBA00023291"/>
    </source>
</evidence>
<dbReference type="EMBL" id="CAJQUM010000001">
    <property type="protein sequence ID" value="CAG4883587.1"/>
    <property type="molecule type" value="Genomic_DNA"/>
</dbReference>
<dbReference type="AlphaFoldDB" id="A0A916N8R8"/>